<evidence type="ECO:0000313" key="4">
    <source>
        <dbReference type="Proteomes" id="UP000036503"/>
    </source>
</evidence>
<dbReference type="PANTHER" id="PTHR33744">
    <property type="entry name" value="CARBOHYDRATE DIACID REGULATOR"/>
    <property type="match status" value="1"/>
</dbReference>
<dbReference type="FunCoup" id="A0A0J6WVW2">
    <property type="interactions" value="21"/>
</dbReference>
<dbReference type="InParanoid" id="A0A0J6WVW2"/>
<dbReference type="PATRIC" id="fig|1122219.3.peg.1989"/>
<dbReference type="AlphaFoldDB" id="A0A0J6WVW2"/>
<evidence type="ECO:0000313" key="3">
    <source>
        <dbReference type="EMBL" id="KMO85947.1"/>
    </source>
</evidence>
<dbReference type="InterPro" id="IPR012914">
    <property type="entry name" value="PucR_dom"/>
</dbReference>
<dbReference type="RefSeq" id="WP_048514838.1">
    <property type="nucleotide sequence ID" value="NZ_FUXD01000026.1"/>
</dbReference>
<evidence type="ECO:0008006" key="5">
    <source>
        <dbReference type="Google" id="ProtNLM"/>
    </source>
</evidence>
<dbReference type="InterPro" id="IPR025736">
    <property type="entry name" value="PucR_C-HTH_dom"/>
</dbReference>
<name>A0A0J6WVW2_9FIRM</name>
<dbReference type="STRING" id="39029.BSR42_06575"/>
<proteinExistence type="predicted"/>
<comment type="caution">
    <text evidence="3">The sequence shown here is derived from an EMBL/GenBank/DDBJ whole genome shotgun (WGS) entry which is preliminary data.</text>
</comment>
<sequence>MSIALCRLFDEKNNPYELVLLAGRDGLSREVSWVQVMEDIDYASFLLQNELIFTTGLGKDNQKPWLKNFITALIQVGSSGLVINIGKYLVRQDIEQDIIDICNDYSFPLFVMPWRMRLSDITQSFLYSLFLTKQKEYEIIEACRKLFFCPPQTEKAINHLKAQGYGENSSYQVLSLFFGKDHHPDNMDTLLTSYKFILNKQSASYILFPSKKAFILILQDTPKEEARRLFELLCSPVTLKTPAVPITAAGCGMIVLSLRTITVSYRQSVYALAWAHMEGKKFQYFGNLGIYALFFSQTDDMSMRELHDRTLGPLLQYDESHQRDLFQTLQSYLIHNGSIQAVSKETYAHRNTVAYRVQKIKKLLGCNLNDESTRFTCFLACHIHYYWKVLQEERFFLDE</sequence>
<dbReference type="PANTHER" id="PTHR33744:SF1">
    <property type="entry name" value="DNA-BINDING TRANSCRIPTIONAL ACTIVATOR ADER"/>
    <property type="match status" value="1"/>
</dbReference>
<dbReference type="Pfam" id="PF13556">
    <property type="entry name" value="HTH_30"/>
    <property type="match status" value="1"/>
</dbReference>
<dbReference type="InterPro" id="IPR051448">
    <property type="entry name" value="CdaR-like_regulators"/>
</dbReference>
<reference evidence="3 4" key="1">
    <citation type="submission" date="2015-06" db="EMBL/GenBank/DDBJ databases">
        <title>Draft genome sequence of beer spoilage bacterium Megasphaera cerevisiae type strain 20462.</title>
        <authorList>
            <person name="Kutumbaka K."/>
            <person name="Pasmowitz J."/>
            <person name="Mategko J."/>
            <person name="Reyes D."/>
            <person name="Friedrich A."/>
            <person name="Han S."/>
            <person name="Martens-Habbena W."/>
            <person name="Neal-McKinney J."/>
            <person name="Janagama H.K."/>
            <person name="Nadala C."/>
            <person name="Samadpour M."/>
        </authorList>
    </citation>
    <scope>NUCLEOTIDE SEQUENCE [LARGE SCALE GENOMIC DNA]</scope>
    <source>
        <strain evidence="3 4">DSM 20462</strain>
    </source>
</reference>
<dbReference type="Pfam" id="PF07905">
    <property type="entry name" value="PucR"/>
    <property type="match status" value="1"/>
</dbReference>
<gene>
    <name evidence="3" type="ORF">AB840_10690</name>
</gene>
<dbReference type="OrthoDB" id="143422at2"/>
<dbReference type="Gene3D" id="1.10.10.2840">
    <property type="entry name" value="PucR C-terminal helix-turn-helix domain"/>
    <property type="match status" value="1"/>
</dbReference>
<protein>
    <recommendedName>
        <fullName evidence="5">PucR family transcriptional regulator</fullName>
    </recommendedName>
</protein>
<evidence type="ECO:0000259" key="2">
    <source>
        <dbReference type="Pfam" id="PF13556"/>
    </source>
</evidence>
<evidence type="ECO:0000259" key="1">
    <source>
        <dbReference type="Pfam" id="PF07905"/>
    </source>
</evidence>
<accession>A0A0J6WVW2</accession>
<dbReference type="InterPro" id="IPR042070">
    <property type="entry name" value="PucR_C-HTH_sf"/>
</dbReference>
<dbReference type="Proteomes" id="UP000036503">
    <property type="component" value="Unassembled WGS sequence"/>
</dbReference>
<keyword evidence="4" id="KW-1185">Reference proteome</keyword>
<feature type="domain" description="Purine catabolism PurC-like" evidence="1">
    <location>
        <begin position="19"/>
        <end position="127"/>
    </location>
</feature>
<feature type="domain" description="PucR C-terminal helix-turn-helix" evidence="2">
    <location>
        <begin position="325"/>
        <end position="383"/>
    </location>
</feature>
<organism evidence="3 4">
    <name type="scientific">Megasphaera cerevisiae DSM 20462</name>
    <dbReference type="NCBI Taxonomy" id="1122219"/>
    <lineage>
        <taxon>Bacteria</taxon>
        <taxon>Bacillati</taxon>
        <taxon>Bacillota</taxon>
        <taxon>Negativicutes</taxon>
        <taxon>Veillonellales</taxon>
        <taxon>Veillonellaceae</taxon>
        <taxon>Megasphaera</taxon>
    </lineage>
</organism>
<dbReference type="EMBL" id="LEKT01000039">
    <property type="protein sequence ID" value="KMO85947.1"/>
    <property type="molecule type" value="Genomic_DNA"/>
</dbReference>